<reference evidence="8 9" key="1">
    <citation type="submission" date="2024-01" db="EMBL/GenBank/DDBJ databases">
        <title>The genomes of 5 underutilized Papilionoideae crops provide insights into root nodulation and disease resistance.</title>
        <authorList>
            <person name="Yuan L."/>
        </authorList>
    </citation>
    <scope>NUCLEOTIDE SEQUENCE [LARGE SCALE GENOMIC DNA]</scope>
    <source>
        <strain evidence="8">LY-2023</strain>
        <tissue evidence="8">Leaf</tissue>
    </source>
</reference>
<dbReference type="AlphaFoldDB" id="A0AAN9FVZ0"/>
<dbReference type="SUPFAM" id="SSF47459">
    <property type="entry name" value="HLH, helix-loop-helix DNA-binding domain"/>
    <property type="match status" value="1"/>
</dbReference>
<sequence length="269" mass="29873">MRGVSLDEGNNKLITVEPGGDGDDNDDARYTYVFTDQGILDSPACHTNTTSKDVYPYADLKPSYIPESLEGCDPSQKMAEENEHLILTTSDNDEKKIIRREIEKQRRTYMSILCASLRSSLPLELIRGKRSASDHIGEAANYIQFLKQKINALQNKRDKLKQVVYSSLVETGTEPENSGSLVKCANINLIQGGVEIAICSGLGEHSSPLSEFMEILLQEGCDIVSCVSTHVNGKIFHTIKSQVEDLTSLDLAKLQHKLDNAAKRTMYNF</sequence>
<dbReference type="GO" id="GO:0000981">
    <property type="term" value="F:DNA-binding transcription factor activity, RNA polymerase II-specific"/>
    <property type="evidence" value="ECO:0007669"/>
    <property type="project" value="TreeGrafter"/>
</dbReference>
<dbReference type="PANTHER" id="PTHR13935">
    <property type="entry name" value="ACHAETE-SCUTE TRANSCRIPTION FACTOR-RELATED"/>
    <property type="match status" value="1"/>
</dbReference>
<evidence type="ECO:0000313" key="8">
    <source>
        <dbReference type="EMBL" id="KAK7280033.1"/>
    </source>
</evidence>
<evidence type="ECO:0000256" key="4">
    <source>
        <dbReference type="ARBA" id="ARBA00023242"/>
    </source>
</evidence>
<dbReference type="PROSITE" id="PS50888">
    <property type="entry name" value="BHLH"/>
    <property type="match status" value="1"/>
</dbReference>
<dbReference type="CDD" id="cd18914">
    <property type="entry name" value="bHLH_AtORG2_like"/>
    <property type="match status" value="1"/>
</dbReference>
<keyword evidence="5" id="KW-0175">Coiled coil</keyword>
<dbReference type="InterPro" id="IPR011598">
    <property type="entry name" value="bHLH_dom"/>
</dbReference>
<protein>
    <recommendedName>
        <fullName evidence="7">BHLH domain-containing protein</fullName>
    </recommendedName>
</protein>
<name>A0AAN9FVZ0_CLITE</name>
<dbReference type="InterPro" id="IPR015660">
    <property type="entry name" value="MASH1/Ascl1a-like"/>
</dbReference>
<dbReference type="Pfam" id="PF00010">
    <property type="entry name" value="HLH"/>
    <property type="match status" value="1"/>
</dbReference>
<keyword evidence="9" id="KW-1185">Reference proteome</keyword>
<keyword evidence="3" id="KW-0804">Transcription</keyword>
<dbReference type="GO" id="GO:0046983">
    <property type="term" value="F:protein dimerization activity"/>
    <property type="evidence" value="ECO:0007669"/>
    <property type="project" value="InterPro"/>
</dbReference>
<accession>A0AAN9FVZ0</accession>
<keyword evidence="4" id="KW-0539">Nucleus</keyword>
<keyword evidence="2" id="KW-0805">Transcription regulation</keyword>
<feature type="coiled-coil region" evidence="5">
    <location>
        <begin position="136"/>
        <end position="163"/>
    </location>
</feature>
<comment type="subcellular location">
    <subcellularLocation>
        <location evidence="1">Nucleus</location>
    </subcellularLocation>
</comment>
<evidence type="ECO:0000256" key="1">
    <source>
        <dbReference type="ARBA" id="ARBA00004123"/>
    </source>
</evidence>
<evidence type="ECO:0000256" key="6">
    <source>
        <dbReference type="SAM" id="MobiDB-lite"/>
    </source>
</evidence>
<feature type="region of interest" description="Disordered" evidence="6">
    <location>
        <begin position="1"/>
        <end position="25"/>
    </location>
</feature>
<dbReference type="GO" id="GO:0090575">
    <property type="term" value="C:RNA polymerase II transcription regulator complex"/>
    <property type="evidence" value="ECO:0007669"/>
    <property type="project" value="TreeGrafter"/>
</dbReference>
<evidence type="ECO:0000256" key="2">
    <source>
        <dbReference type="ARBA" id="ARBA00023015"/>
    </source>
</evidence>
<proteinExistence type="predicted"/>
<dbReference type="InterPro" id="IPR036638">
    <property type="entry name" value="HLH_DNA-bd_sf"/>
</dbReference>
<comment type="caution">
    <text evidence="8">The sequence shown here is derived from an EMBL/GenBank/DDBJ whole genome shotgun (WGS) entry which is preliminary data.</text>
</comment>
<evidence type="ECO:0000259" key="7">
    <source>
        <dbReference type="PROSITE" id="PS50888"/>
    </source>
</evidence>
<dbReference type="Gene3D" id="4.10.280.10">
    <property type="entry name" value="Helix-loop-helix DNA-binding domain"/>
    <property type="match status" value="1"/>
</dbReference>
<dbReference type="GO" id="GO:0000977">
    <property type="term" value="F:RNA polymerase II transcription regulatory region sequence-specific DNA binding"/>
    <property type="evidence" value="ECO:0007669"/>
    <property type="project" value="TreeGrafter"/>
</dbReference>
<gene>
    <name evidence="8" type="ORF">RJT34_25095</name>
</gene>
<feature type="domain" description="BHLH" evidence="7">
    <location>
        <begin position="94"/>
        <end position="146"/>
    </location>
</feature>
<organism evidence="8 9">
    <name type="scientific">Clitoria ternatea</name>
    <name type="common">Butterfly pea</name>
    <dbReference type="NCBI Taxonomy" id="43366"/>
    <lineage>
        <taxon>Eukaryota</taxon>
        <taxon>Viridiplantae</taxon>
        <taxon>Streptophyta</taxon>
        <taxon>Embryophyta</taxon>
        <taxon>Tracheophyta</taxon>
        <taxon>Spermatophyta</taxon>
        <taxon>Magnoliopsida</taxon>
        <taxon>eudicotyledons</taxon>
        <taxon>Gunneridae</taxon>
        <taxon>Pentapetalae</taxon>
        <taxon>rosids</taxon>
        <taxon>fabids</taxon>
        <taxon>Fabales</taxon>
        <taxon>Fabaceae</taxon>
        <taxon>Papilionoideae</taxon>
        <taxon>50 kb inversion clade</taxon>
        <taxon>NPAAA clade</taxon>
        <taxon>indigoferoid/millettioid clade</taxon>
        <taxon>Phaseoleae</taxon>
        <taxon>Clitoria</taxon>
    </lineage>
</organism>
<dbReference type="EMBL" id="JAYKXN010000006">
    <property type="protein sequence ID" value="KAK7280033.1"/>
    <property type="molecule type" value="Genomic_DNA"/>
</dbReference>
<evidence type="ECO:0000256" key="5">
    <source>
        <dbReference type="SAM" id="Coils"/>
    </source>
</evidence>
<dbReference type="Proteomes" id="UP001359559">
    <property type="component" value="Unassembled WGS sequence"/>
</dbReference>
<evidence type="ECO:0000256" key="3">
    <source>
        <dbReference type="ARBA" id="ARBA00023163"/>
    </source>
</evidence>
<dbReference type="PANTHER" id="PTHR13935:SF134">
    <property type="entry name" value="TRANSCRIPTION FACTOR BHLH FAMILY-RELATED"/>
    <property type="match status" value="1"/>
</dbReference>
<evidence type="ECO:0000313" key="9">
    <source>
        <dbReference type="Proteomes" id="UP001359559"/>
    </source>
</evidence>